<proteinExistence type="predicted"/>
<evidence type="ECO:0000313" key="1">
    <source>
        <dbReference type="EMBL" id="KAL3687832.1"/>
    </source>
</evidence>
<comment type="caution">
    <text evidence="1">The sequence shown here is derived from an EMBL/GenBank/DDBJ whole genome shotgun (WGS) entry which is preliminary data.</text>
</comment>
<evidence type="ECO:0008006" key="3">
    <source>
        <dbReference type="Google" id="ProtNLM"/>
    </source>
</evidence>
<accession>A0ABD3HB62</accession>
<reference evidence="1 2" key="1">
    <citation type="submission" date="2024-09" db="EMBL/GenBank/DDBJ databases">
        <title>Chromosome-scale assembly of Riccia sorocarpa.</title>
        <authorList>
            <person name="Paukszto L."/>
        </authorList>
    </citation>
    <scope>NUCLEOTIDE SEQUENCE [LARGE SCALE GENOMIC DNA]</scope>
    <source>
        <strain evidence="1">LP-2024</strain>
        <tissue evidence="1">Aerial parts of the thallus</tissue>
    </source>
</reference>
<evidence type="ECO:0000313" key="2">
    <source>
        <dbReference type="Proteomes" id="UP001633002"/>
    </source>
</evidence>
<dbReference type="EMBL" id="JBJQOH010000004">
    <property type="protein sequence ID" value="KAL3687832.1"/>
    <property type="molecule type" value="Genomic_DNA"/>
</dbReference>
<protein>
    <recommendedName>
        <fullName evidence="3">DDE-1 domain-containing protein</fullName>
    </recommendedName>
</protein>
<dbReference type="Proteomes" id="UP001633002">
    <property type="component" value="Unassembled WGS sequence"/>
</dbReference>
<name>A0ABD3HB62_9MARC</name>
<gene>
    <name evidence="1" type="ORF">R1sor_014141</name>
</gene>
<organism evidence="1 2">
    <name type="scientific">Riccia sorocarpa</name>
    <dbReference type="NCBI Taxonomy" id="122646"/>
    <lineage>
        <taxon>Eukaryota</taxon>
        <taxon>Viridiplantae</taxon>
        <taxon>Streptophyta</taxon>
        <taxon>Embryophyta</taxon>
        <taxon>Marchantiophyta</taxon>
        <taxon>Marchantiopsida</taxon>
        <taxon>Marchantiidae</taxon>
        <taxon>Marchantiales</taxon>
        <taxon>Ricciaceae</taxon>
        <taxon>Riccia</taxon>
    </lineage>
</organism>
<keyword evidence="2" id="KW-1185">Reference proteome</keyword>
<sequence>MLENVDETHFINIMDNGDTLGFQGDQEVKYEDVVSGGQGMMMIVRLTGGRDPRIETPMIIFQNKDRRYPMRGVPDYIPGVCYRTRPKGWDDTLSFPQWCQENPVITRDHDDRTRIIYMDNCSCHNETPKLTVALQDINAIICLGKLLNPGKTFFLKLAASSVRKVNVMRDKQGVLYTRKAMIRCGLAKNVNGVWEVGQLSPELQEIIRKHKSQFDGIPVPKFSVDSSVQDSQILLDEDNVL</sequence>
<dbReference type="AlphaFoldDB" id="A0ABD3HB62"/>